<keyword evidence="4" id="KW-1185">Reference proteome</keyword>
<dbReference type="Proteomes" id="UP001369247">
    <property type="component" value="Unassembled WGS sequence"/>
</dbReference>
<evidence type="ECO:0000313" key="4">
    <source>
        <dbReference type="Proteomes" id="UP001369247"/>
    </source>
</evidence>
<dbReference type="InterPro" id="IPR023210">
    <property type="entry name" value="NADP_OxRdtase_dom"/>
</dbReference>
<reference evidence="2 4" key="2">
    <citation type="submission" date="2023-12" db="EMBL/GenBank/DDBJ databases">
        <title>Phenotypic and Genomic Characterization of Methanothermobacter wolfeii Strain BSEL, a CO2-Capturing Archaeon with Minimal Nutrient Requirements.</title>
        <authorList>
            <person name="Ale Enriquez F."/>
            <person name="Ahring B.K."/>
        </authorList>
    </citation>
    <scope>NUCLEOTIDE SEQUENCE [LARGE SCALE GENOMIC DNA]</scope>
    <source>
        <strain evidence="2 4">BSEL-1</strain>
    </source>
</reference>
<dbReference type="EMBL" id="JAXUHJ010000008">
    <property type="protein sequence ID" value="MEJ8542887.1"/>
    <property type="molecule type" value="Genomic_DNA"/>
</dbReference>
<evidence type="ECO:0000313" key="3">
    <source>
        <dbReference type="EMBL" id="UXH31201.1"/>
    </source>
</evidence>
<gene>
    <name evidence="3" type="ORF">N5910_06565</name>
    <name evidence="2" type="ORF">U2150_05215</name>
</gene>
<accession>A0A9E7RSQ9</accession>
<protein>
    <submittedName>
        <fullName evidence="3">Aldo/keto reductase</fullName>
    </submittedName>
</protein>
<dbReference type="SMR" id="A0A9E7RSQ9"/>
<evidence type="ECO:0000259" key="1">
    <source>
        <dbReference type="Pfam" id="PF00248"/>
    </source>
</evidence>
<dbReference type="GeneID" id="58978905"/>
<evidence type="ECO:0000313" key="2">
    <source>
        <dbReference type="EMBL" id="MEJ8542887.1"/>
    </source>
</evidence>
<dbReference type="InterPro" id="IPR053135">
    <property type="entry name" value="AKR2_Oxidoreductase"/>
</dbReference>
<name>A0A9E7RSQ9_METWO</name>
<dbReference type="SUPFAM" id="SSF51430">
    <property type="entry name" value="NAD(P)-linked oxidoreductase"/>
    <property type="match status" value="1"/>
</dbReference>
<proteinExistence type="predicted"/>
<dbReference type="EMBL" id="CP104550">
    <property type="protein sequence ID" value="UXH31201.1"/>
    <property type="molecule type" value="Genomic_DNA"/>
</dbReference>
<dbReference type="Proteomes" id="UP001065373">
    <property type="component" value="Chromosome"/>
</dbReference>
<dbReference type="PANTHER" id="PTHR43312">
    <property type="entry name" value="D-THREO-ALDOSE 1-DEHYDROGENASE"/>
    <property type="match status" value="1"/>
</dbReference>
<reference evidence="3" key="1">
    <citation type="submission" date="2022-09" db="EMBL/GenBank/DDBJ databases">
        <title>Characterization of three MwoI isoschizomers from sequenced genome and metagenomes.</title>
        <authorList>
            <person name="Fomenkov A."/>
            <person name="Xu S.Y."/>
            <person name="Roberts R.J."/>
        </authorList>
    </citation>
    <scope>NUCLEOTIDE SEQUENCE</scope>
    <source>
        <strain evidence="3">DSM 2970</strain>
    </source>
</reference>
<sequence length="369" mass="42117">MKYRTLGSTGISASILGIGVMRFPEVHGRLDLKAGERILGRALEGGVNYIDTAYPYHGGESERFIGEFLSKHPEHLERVTVATKLPVWLVRKKDDMYCYFKEQSRRLKGKIDIYLLHNLREDSWRHLKGLGVLDFLDEVRGQGIYTGFSFHDDVGVFFDIMDSYDWDIVQVQHNIVDDEQANPESIAYARSRGAGTVIMEPLRGGSLVRNIPVEVQEIYDLAEDPMKPVEWCLRYLWDMDDVDVVLSGMSSVAEVEENTALASADYHLTDDDREILREVKRAYRMRKSVPCSGCGYCMPCPEGVDIPGNLRLLNDIYRFRSRRGAETRYRKIMKDEERASNCSGCGSCMPCPQMIDIPSELRRVHEKLG</sequence>
<dbReference type="GeneID" id="75106899"/>
<dbReference type="RefSeq" id="WP_074359215.1">
    <property type="nucleotide sequence ID" value="NZ_CP104550.1"/>
</dbReference>
<feature type="domain" description="NADP-dependent oxidoreductase" evidence="1">
    <location>
        <begin position="16"/>
        <end position="279"/>
    </location>
</feature>
<dbReference type="Gene3D" id="3.20.20.100">
    <property type="entry name" value="NADP-dependent oxidoreductase domain"/>
    <property type="match status" value="1"/>
</dbReference>
<dbReference type="PANTHER" id="PTHR43312:SF2">
    <property type="entry name" value="OXIDOREDUCTASE"/>
    <property type="match status" value="1"/>
</dbReference>
<dbReference type="AlphaFoldDB" id="A0A9E7RSQ9"/>
<dbReference type="Pfam" id="PF13534">
    <property type="entry name" value="Fer4_17"/>
    <property type="match status" value="1"/>
</dbReference>
<dbReference type="KEGG" id="mwo:MWSIV6_1280"/>
<dbReference type="InterPro" id="IPR036812">
    <property type="entry name" value="NAD(P)_OxRdtase_dom_sf"/>
</dbReference>
<organism evidence="3">
    <name type="scientific">Methanothermobacter wolfeii</name>
    <name type="common">Methanobacterium wolfei</name>
    <dbReference type="NCBI Taxonomy" id="145261"/>
    <lineage>
        <taxon>Archaea</taxon>
        <taxon>Methanobacteriati</taxon>
        <taxon>Methanobacteriota</taxon>
        <taxon>Methanomada group</taxon>
        <taxon>Methanobacteria</taxon>
        <taxon>Methanobacteriales</taxon>
        <taxon>Methanobacteriaceae</taxon>
        <taxon>Methanothermobacter</taxon>
    </lineage>
</organism>
<dbReference type="Pfam" id="PF00248">
    <property type="entry name" value="Aldo_ket_red"/>
    <property type="match status" value="1"/>
</dbReference>
<dbReference type="CDD" id="cd19096">
    <property type="entry name" value="AKR_Fe-S_oxidoreductase"/>
    <property type="match status" value="1"/>
</dbReference>
<dbReference type="SUPFAM" id="SSF46548">
    <property type="entry name" value="alpha-helical ferredoxin"/>
    <property type="match status" value="1"/>
</dbReference>